<evidence type="ECO:0000313" key="3">
    <source>
        <dbReference type="EMBL" id="VVD00810.1"/>
    </source>
</evidence>
<evidence type="ECO:0000256" key="2">
    <source>
        <dbReference type="RuleBase" id="RU000363"/>
    </source>
</evidence>
<dbReference type="InterPro" id="IPR020904">
    <property type="entry name" value="Sc_DH/Rdtase_CS"/>
</dbReference>
<name>A0A5E4QS74_9NEOP</name>
<reference evidence="3 4" key="1">
    <citation type="submission" date="2017-07" db="EMBL/GenBank/DDBJ databases">
        <authorList>
            <person name="Talla V."/>
            <person name="Backstrom N."/>
        </authorList>
    </citation>
    <scope>NUCLEOTIDE SEQUENCE [LARGE SCALE GENOMIC DNA]</scope>
</reference>
<dbReference type="EMBL" id="FZQP02005000">
    <property type="protein sequence ID" value="VVD00810.1"/>
    <property type="molecule type" value="Genomic_DNA"/>
</dbReference>
<proteinExistence type="inferred from homology"/>
<dbReference type="Proteomes" id="UP000324832">
    <property type="component" value="Unassembled WGS sequence"/>
</dbReference>
<evidence type="ECO:0000256" key="1">
    <source>
        <dbReference type="ARBA" id="ARBA00023002"/>
    </source>
</evidence>
<dbReference type="SUPFAM" id="SSF51735">
    <property type="entry name" value="NAD(P)-binding Rossmann-fold domains"/>
    <property type="match status" value="1"/>
</dbReference>
<dbReference type="PRINTS" id="PR00080">
    <property type="entry name" value="SDRFAMILY"/>
</dbReference>
<dbReference type="PRINTS" id="PR00081">
    <property type="entry name" value="GDHRDH"/>
</dbReference>
<dbReference type="Pfam" id="PF00106">
    <property type="entry name" value="adh_short"/>
    <property type="match status" value="1"/>
</dbReference>
<gene>
    <name evidence="3" type="ORF">LSINAPIS_LOCUS11373</name>
</gene>
<dbReference type="PROSITE" id="PS00061">
    <property type="entry name" value="ADH_SHORT"/>
    <property type="match status" value="1"/>
</dbReference>
<comment type="similarity">
    <text evidence="2">Belongs to the short-chain dehydrogenases/reductases (SDR) family.</text>
</comment>
<dbReference type="Gene3D" id="3.40.50.720">
    <property type="entry name" value="NAD(P)-binding Rossmann-like Domain"/>
    <property type="match status" value="1"/>
</dbReference>
<accession>A0A5E4QS74</accession>
<dbReference type="PANTHER" id="PTHR43313:SF36">
    <property type="entry name" value="D-BETA-HYDROXYBUTYRATE DEHYDROGENASE, MITOCHONDRIAL"/>
    <property type="match status" value="1"/>
</dbReference>
<organism evidence="3 4">
    <name type="scientific">Leptidea sinapis</name>
    <dbReference type="NCBI Taxonomy" id="189913"/>
    <lineage>
        <taxon>Eukaryota</taxon>
        <taxon>Metazoa</taxon>
        <taxon>Ecdysozoa</taxon>
        <taxon>Arthropoda</taxon>
        <taxon>Hexapoda</taxon>
        <taxon>Insecta</taxon>
        <taxon>Pterygota</taxon>
        <taxon>Neoptera</taxon>
        <taxon>Endopterygota</taxon>
        <taxon>Lepidoptera</taxon>
        <taxon>Glossata</taxon>
        <taxon>Ditrysia</taxon>
        <taxon>Papilionoidea</taxon>
        <taxon>Pieridae</taxon>
        <taxon>Dismorphiinae</taxon>
        <taxon>Leptidea</taxon>
    </lineage>
</organism>
<dbReference type="AlphaFoldDB" id="A0A5E4QS74"/>
<dbReference type="GO" id="GO:0016491">
    <property type="term" value="F:oxidoreductase activity"/>
    <property type="evidence" value="ECO:0007669"/>
    <property type="project" value="UniProtKB-KW"/>
</dbReference>
<dbReference type="GO" id="GO:0008202">
    <property type="term" value="P:steroid metabolic process"/>
    <property type="evidence" value="ECO:0007669"/>
    <property type="project" value="TreeGrafter"/>
</dbReference>
<dbReference type="InterPro" id="IPR002347">
    <property type="entry name" value="SDR_fam"/>
</dbReference>
<evidence type="ECO:0000313" key="4">
    <source>
        <dbReference type="Proteomes" id="UP000324832"/>
    </source>
</evidence>
<keyword evidence="1" id="KW-0560">Oxidoreductase</keyword>
<sequence>MRCPFHMPRSRFIIQDRQRRGTGSFEPFFHSTTHKRIPMMTFKRVVAITGCDSGLGWALAARMSREGLITVAGMYNGTDTEAARALRSLSVHPHQLDVTNPRSIANFHEYIKDLLSKNPDYKLYALVNNAGVMTIADFEVQTPKIIEETININLLGPMQMASVFLPELRRNAIEGVVHPRIINVSSHCGMHPLPGFGPYSASKAGLLAWTEALRLEFSNTGLGVTAFIPGGFVGSSNIMVTQTRNVRQILDALSEEQKSYYEAKIRTLNNYLCRGSEKENSYDALKDENIIETFMKALLDDRPKNLYKVEPWRYTFYYSLFKIPLPEFIYLWIINKFLCFPK</sequence>
<keyword evidence="4" id="KW-1185">Reference proteome</keyword>
<dbReference type="PANTHER" id="PTHR43313">
    <property type="entry name" value="SHORT-CHAIN DEHYDROGENASE/REDUCTASE FAMILY 9C"/>
    <property type="match status" value="1"/>
</dbReference>
<protein>
    <submittedName>
        <fullName evidence="3">Uncharacterized protein</fullName>
    </submittedName>
</protein>
<dbReference type="InterPro" id="IPR036291">
    <property type="entry name" value="NAD(P)-bd_dom_sf"/>
</dbReference>